<dbReference type="Proteomes" id="UP000006813">
    <property type="component" value="Unassembled WGS sequence"/>
</dbReference>
<organism evidence="2 3">
    <name type="scientific">Heterocephalus glaber</name>
    <name type="common">Naked mole rat</name>
    <dbReference type="NCBI Taxonomy" id="10181"/>
    <lineage>
        <taxon>Eukaryota</taxon>
        <taxon>Metazoa</taxon>
        <taxon>Chordata</taxon>
        <taxon>Craniata</taxon>
        <taxon>Vertebrata</taxon>
        <taxon>Euteleostomi</taxon>
        <taxon>Mammalia</taxon>
        <taxon>Eutheria</taxon>
        <taxon>Euarchontoglires</taxon>
        <taxon>Glires</taxon>
        <taxon>Rodentia</taxon>
        <taxon>Hystricomorpha</taxon>
        <taxon>Bathyergidae</taxon>
        <taxon>Heterocephalus</taxon>
    </lineage>
</organism>
<dbReference type="GO" id="GO:0046854">
    <property type="term" value="P:phosphatidylinositol phosphate biosynthetic process"/>
    <property type="evidence" value="ECO:0007669"/>
    <property type="project" value="TreeGrafter"/>
</dbReference>
<dbReference type="GO" id="GO:0016308">
    <property type="term" value="F:1-phosphatidylinositol-4-phosphate 5-kinase activity"/>
    <property type="evidence" value="ECO:0007669"/>
    <property type="project" value="TreeGrafter"/>
</dbReference>
<evidence type="ECO:0000313" key="3">
    <source>
        <dbReference type="Proteomes" id="UP000006813"/>
    </source>
</evidence>
<gene>
    <name evidence="2" type="ORF">GW7_01401</name>
</gene>
<evidence type="ECO:0000313" key="2">
    <source>
        <dbReference type="EMBL" id="EHB07055.1"/>
    </source>
</evidence>
<keyword evidence="1 2" id="KW-0418">Kinase</keyword>
<dbReference type="InterPro" id="IPR027483">
    <property type="entry name" value="PInositol-4-P-4/5-kinase_C_sf"/>
</dbReference>
<dbReference type="GO" id="GO:0005886">
    <property type="term" value="C:plasma membrane"/>
    <property type="evidence" value="ECO:0007669"/>
    <property type="project" value="TreeGrafter"/>
</dbReference>
<evidence type="ECO:0000256" key="1">
    <source>
        <dbReference type="ARBA" id="ARBA00022777"/>
    </source>
</evidence>
<protein>
    <submittedName>
        <fullName evidence="2">Phosphatidylinositol-4-phosphate 5-kinase type-1 alpha</fullName>
    </submittedName>
</protein>
<reference evidence="2 3" key="1">
    <citation type="journal article" date="2011" name="Nature">
        <title>Genome sequencing reveals insights into physiology and longevity of the naked mole rat.</title>
        <authorList>
            <person name="Kim E.B."/>
            <person name="Fang X."/>
            <person name="Fushan A.A."/>
            <person name="Huang Z."/>
            <person name="Lobanov A.V."/>
            <person name="Han L."/>
            <person name="Marino S.M."/>
            <person name="Sun X."/>
            <person name="Turanov A.A."/>
            <person name="Yang P."/>
            <person name="Yim S.H."/>
            <person name="Zhao X."/>
            <person name="Kasaikina M.V."/>
            <person name="Stoletzki N."/>
            <person name="Peng C."/>
            <person name="Polak P."/>
            <person name="Xiong Z."/>
            <person name="Kiezun A."/>
            <person name="Zhu Y."/>
            <person name="Chen Y."/>
            <person name="Kryukov G.V."/>
            <person name="Zhang Q."/>
            <person name="Peshkin L."/>
            <person name="Yang L."/>
            <person name="Bronson R.T."/>
            <person name="Buffenstein R."/>
            <person name="Wang B."/>
            <person name="Han C."/>
            <person name="Li Q."/>
            <person name="Chen L."/>
            <person name="Zhao W."/>
            <person name="Sunyaev S.R."/>
            <person name="Park T.J."/>
            <person name="Zhang G."/>
            <person name="Wang J."/>
            <person name="Gladyshev V.N."/>
        </authorList>
    </citation>
    <scope>NUCLEOTIDE SEQUENCE [LARGE SCALE GENOMIC DNA]</scope>
</reference>
<dbReference type="STRING" id="10181.G5BCP4"/>
<dbReference type="Gene3D" id="3.30.810.10">
    <property type="entry name" value="2-Layer Sandwich"/>
    <property type="match status" value="1"/>
</dbReference>
<keyword evidence="1 2" id="KW-0808">Transferase</keyword>
<dbReference type="PANTHER" id="PTHR23086:SF54">
    <property type="entry name" value="PHOSPHATIDYLINOSITOL 4-PHOSPHATE 5-KINASE TYPE-1 ALPHA"/>
    <property type="match status" value="1"/>
</dbReference>
<dbReference type="AlphaFoldDB" id="G5BCP4"/>
<accession>G5BCP4</accession>
<dbReference type="PANTHER" id="PTHR23086">
    <property type="entry name" value="PHOSPHATIDYLINOSITOL-4-PHOSPHATE 5-KINASE"/>
    <property type="match status" value="1"/>
</dbReference>
<dbReference type="SUPFAM" id="SSF56104">
    <property type="entry name" value="SAICAR synthase-like"/>
    <property type="match status" value="1"/>
</dbReference>
<dbReference type="InParanoid" id="G5BCP4"/>
<dbReference type="InterPro" id="IPR023610">
    <property type="entry name" value="PInositol-4/5-P-5/4-kinase"/>
</dbReference>
<name>G5BCP4_HETGA</name>
<sequence length="257" mass="28721">MLNYEPLTDLCSSGVSGPLICVSSDDEFIIKMVVQHKEAVPAEAASWKEQAKPLRNFEDLDFLQDMPDVLFLDAAMYKVLVLESIQGKAGRGGTMETNDHTGGMDPCNSKGERLPFHIGITDILQSYRFVKKLEYSWKALENTMFKKIPPEALSFQKVSVWLIFFSASRPQRQLLHYLPALVPEEHRTQVTTKKEVEPDCHLGHPDVLPQTLPVEEVSEDSPVSSPGFSSVVGETLQVLTTSSALENLEIAEEEFPQ</sequence>
<dbReference type="EMBL" id="JH169554">
    <property type="protein sequence ID" value="EHB07055.1"/>
    <property type="molecule type" value="Genomic_DNA"/>
</dbReference>
<proteinExistence type="predicted"/>